<protein>
    <recommendedName>
        <fullName evidence="3">Glycosyl hydrolase</fullName>
    </recommendedName>
</protein>
<dbReference type="InterPro" id="IPR002860">
    <property type="entry name" value="BNR_rpt"/>
</dbReference>
<dbReference type="InterPro" id="IPR036278">
    <property type="entry name" value="Sialidase_sf"/>
</dbReference>
<dbReference type="SUPFAM" id="SSF50939">
    <property type="entry name" value="Sialidases"/>
    <property type="match status" value="1"/>
</dbReference>
<proteinExistence type="predicted"/>
<dbReference type="Gene3D" id="2.130.10.10">
    <property type="entry name" value="YVTN repeat-like/Quinoprotein amine dehydrogenase"/>
    <property type="match status" value="3"/>
</dbReference>
<dbReference type="STRING" id="285568.AQJ66_27945"/>
<dbReference type="Pfam" id="PF02012">
    <property type="entry name" value="BNR"/>
    <property type="match status" value="1"/>
</dbReference>
<dbReference type="AlphaFoldDB" id="A0A101STB2"/>
<evidence type="ECO:0000313" key="1">
    <source>
        <dbReference type="EMBL" id="KUN79790.1"/>
    </source>
</evidence>
<accession>A0A101STB2</accession>
<dbReference type="GO" id="GO:0010411">
    <property type="term" value="P:xyloglucan metabolic process"/>
    <property type="evidence" value="ECO:0007669"/>
    <property type="project" value="TreeGrafter"/>
</dbReference>
<comment type="caution">
    <text evidence="1">The sequence shown here is derived from an EMBL/GenBank/DDBJ whole genome shotgun (WGS) entry which is preliminary data.</text>
</comment>
<dbReference type="Proteomes" id="UP000053024">
    <property type="component" value="Unassembled WGS sequence"/>
</dbReference>
<dbReference type="InterPro" id="IPR052025">
    <property type="entry name" value="Xyloglucanase_GH74"/>
</dbReference>
<dbReference type="PANTHER" id="PTHR43739">
    <property type="entry name" value="XYLOGLUCANASE (EUROFUNG)"/>
    <property type="match status" value="1"/>
</dbReference>
<reference evidence="1 2" key="1">
    <citation type="submission" date="2015-10" db="EMBL/GenBank/DDBJ databases">
        <title>Draft genome sequence of Streptomyces bungoensis DSM 41781, type strain for the species Streptomyces bungoensis.</title>
        <authorList>
            <person name="Ruckert C."/>
            <person name="Winkler A."/>
            <person name="Kalinowski J."/>
            <person name="Kampfer P."/>
            <person name="Glaeser S."/>
        </authorList>
    </citation>
    <scope>NUCLEOTIDE SEQUENCE [LARGE SCALE GENOMIC DNA]</scope>
    <source>
        <strain evidence="1 2">DSM 41781</strain>
    </source>
</reference>
<dbReference type="EMBL" id="LMWX01000051">
    <property type="protein sequence ID" value="KUN79790.1"/>
    <property type="molecule type" value="Genomic_DNA"/>
</dbReference>
<sequence length="883" mass="91513">MRVYSARRRPRRGAESGGRAAFALVAAALLIAGTGSVTAYGADGTGSSRHDTAGDESHELMESLDAFNEPRLSPSDQVAPGAYADAWAHIKNMPVRSGGWSEVTTSPYNEDALHYRDHSASNSGGGAGHSAGRIAALATDPTHQGVVYAGAASGGVFRSTDDGKTWTPIADRLPALSVGALAVGPDGSLWLATGEATTASDNYLGSGVYRLADPVTGTFGEGDKVGGTELDSASIHTVTFDKAAGYVFAASSHGLFRRPLSAGQDAAWTKVLAPCAGVGISGVGCGVDSHYADIANDVAVQPGSGGKKLLANVAWRSGADYNGFYYSDDAGTTWKRANPTGAINPAEIGNAAFAYAADGSRLYVSMESPKLLNKSSGSGVYSVLAGVYVSQSGNANGSFKQIATSSSLSTSGSAMKVNEIGTGYQPGSQAWYDQVIAVDPTDPNHVYLGLEEMFESRDGGATWKAIGRYWDFGMKCFSYDPAANSCDGDVMHSDQHALALSQWKGGMPEVFVGNDGGAYARPTAQTAAGWRNLNESGTLRNLQYYSVRAGKMTDGSGEAVWGGLQDNGVSLLAPKGATYQGQQLNPDGKMVSPFGGDGGDQLVNPDNGCQTVGEYVDLALQITNNCGYTASDDGSEDVITDIAPGDPGARFIAPFGADETDPNGLWVAGGQYVWGNTQTWKSTSGADWTKLYDLGAGHSATAIASRDHVTWAAWCGPCSRVDGTFGRGIATNHGGSWHQVDLPAAFPSRYVSGLTIDPSDASGRTVYAVVNGFSRHWNEGPGAGYGHVWRTTDGGATWADVSGDASASDSFPDAPANAALITKGGTLVVATDLGVFTSTSAGHWARLGTNLPTSPAVYLSPSPDGSQVYVATHGRGIWRTQAP</sequence>
<dbReference type="InterPro" id="IPR015943">
    <property type="entry name" value="WD40/YVTN_repeat-like_dom_sf"/>
</dbReference>
<dbReference type="RefSeq" id="WP_061927588.1">
    <property type="nucleotide sequence ID" value="NZ_KQ948867.1"/>
</dbReference>
<evidence type="ECO:0008006" key="3">
    <source>
        <dbReference type="Google" id="ProtNLM"/>
    </source>
</evidence>
<organism evidence="1 2">
    <name type="scientific">Streptomyces bungoensis</name>
    <dbReference type="NCBI Taxonomy" id="285568"/>
    <lineage>
        <taxon>Bacteria</taxon>
        <taxon>Bacillati</taxon>
        <taxon>Actinomycetota</taxon>
        <taxon>Actinomycetes</taxon>
        <taxon>Kitasatosporales</taxon>
        <taxon>Streptomycetaceae</taxon>
        <taxon>Streptomyces</taxon>
    </lineage>
</organism>
<evidence type="ECO:0000313" key="2">
    <source>
        <dbReference type="Proteomes" id="UP000053024"/>
    </source>
</evidence>
<keyword evidence="2" id="KW-1185">Reference proteome</keyword>
<name>A0A101STB2_9ACTN</name>
<gene>
    <name evidence="1" type="ORF">AQJ66_27945</name>
</gene>
<dbReference type="OrthoDB" id="9764804at2"/>
<dbReference type="PANTHER" id="PTHR43739:SF5">
    <property type="entry name" value="EXO-ALPHA-SIALIDASE"/>
    <property type="match status" value="1"/>
</dbReference>
<dbReference type="SUPFAM" id="SSF110296">
    <property type="entry name" value="Oligoxyloglucan reducing end-specific cellobiohydrolase"/>
    <property type="match status" value="1"/>
</dbReference>